<reference evidence="1 2" key="1">
    <citation type="journal article" date="2019" name="Sci. Rep.">
        <title>Orb-weaving spider Araneus ventricosus genome elucidates the spidroin gene catalogue.</title>
        <authorList>
            <person name="Kono N."/>
            <person name="Nakamura H."/>
            <person name="Ohtoshi R."/>
            <person name="Moran D.A.P."/>
            <person name="Shinohara A."/>
            <person name="Yoshida Y."/>
            <person name="Fujiwara M."/>
            <person name="Mori M."/>
            <person name="Tomita M."/>
            <person name="Arakawa K."/>
        </authorList>
    </citation>
    <scope>NUCLEOTIDE SEQUENCE [LARGE SCALE GENOMIC DNA]</scope>
</reference>
<comment type="caution">
    <text evidence="1">The sequence shown here is derived from an EMBL/GenBank/DDBJ whole genome shotgun (WGS) entry which is preliminary data.</text>
</comment>
<proteinExistence type="predicted"/>
<evidence type="ECO:0000313" key="1">
    <source>
        <dbReference type="EMBL" id="GBN81403.1"/>
    </source>
</evidence>
<evidence type="ECO:0000313" key="2">
    <source>
        <dbReference type="Proteomes" id="UP000499080"/>
    </source>
</evidence>
<name>A0A4Y2S0C7_ARAVE</name>
<organism evidence="1 2">
    <name type="scientific">Araneus ventricosus</name>
    <name type="common">Orbweaver spider</name>
    <name type="synonym">Epeira ventricosa</name>
    <dbReference type="NCBI Taxonomy" id="182803"/>
    <lineage>
        <taxon>Eukaryota</taxon>
        <taxon>Metazoa</taxon>
        <taxon>Ecdysozoa</taxon>
        <taxon>Arthropoda</taxon>
        <taxon>Chelicerata</taxon>
        <taxon>Arachnida</taxon>
        <taxon>Araneae</taxon>
        <taxon>Araneomorphae</taxon>
        <taxon>Entelegynae</taxon>
        <taxon>Araneoidea</taxon>
        <taxon>Araneidae</taxon>
        <taxon>Araneus</taxon>
    </lineage>
</organism>
<keyword evidence="2" id="KW-1185">Reference proteome</keyword>
<dbReference type="AlphaFoldDB" id="A0A4Y2S0C7"/>
<dbReference type="EMBL" id="BGPR01019250">
    <property type="protein sequence ID" value="GBN81403.1"/>
    <property type="molecule type" value="Genomic_DNA"/>
</dbReference>
<protein>
    <submittedName>
        <fullName evidence="1">Uncharacterized protein</fullName>
    </submittedName>
</protein>
<gene>
    <name evidence="1" type="ORF">AVEN_251397_1</name>
</gene>
<sequence>MAEAFIMSDSMIHRSEEKSALEDDWLEFQLKRIITPRPRSFIGRVELPSNREISNDIKEWGMAEATVTDIVWEIGY</sequence>
<dbReference type="Proteomes" id="UP000499080">
    <property type="component" value="Unassembled WGS sequence"/>
</dbReference>
<accession>A0A4Y2S0C7</accession>